<dbReference type="Proteomes" id="UP001065265">
    <property type="component" value="Chromosome"/>
</dbReference>
<dbReference type="Pfam" id="PF00226">
    <property type="entry name" value="DnaJ"/>
    <property type="match status" value="1"/>
</dbReference>
<dbReference type="PROSITE" id="PS50076">
    <property type="entry name" value="DNAJ_2"/>
    <property type="match status" value="1"/>
</dbReference>
<dbReference type="InterPro" id="IPR036869">
    <property type="entry name" value="J_dom_sf"/>
</dbReference>
<keyword evidence="3" id="KW-1185">Reference proteome</keyword>
<accession>A0ABY5SZX5</accession>
<dbReference type="PROSITE" id="PS51257">
    <property type="entry name" value="PROKAR_LIPOPROTEIN"/>
    <property type="match status" value="1"/>
</dbReference>
<dbReference type="CDD" id="cd06257">
    <property type="entry name" value="DnaJ"/>
    <property type="match status" value="1"/>
</dbReference>
<gene>
    <name evidence="2" type="ORF">L1F33_03805</name>
</gene>
<organism evidence="2 3">
    <name type="scientific">Qipengyuania spongiae</name>
    <dbReference type="NCBI Taxonomy" id="2909673"/>
    <lineage>
        <taxon>Bacteria</taxon>
        <taxon>Pseudomonadati</taxon>
        <taxon>Pseudomonadota</taxon>
        <taxon>Alphaproteobacteria</taxon>
        <taxon>Sphingomonadales</taxon>
        <taxon>Erythrobacteraceae</taxon>
        <taxon>Qipengyuania</taxon>
    </lineage>
</organism>
<evidence type="ECO:0000313" key="3">
    <source>
        <dbReference type="Proteomes" id="UP001065265"/>
    </source>
</evidence>
<dbReference type="EMBL" id="CP092471">
    <property type="protein sequence ID" value="UVI40092.1"/>
    <property type="molecule type" value="Genomic_DNA"/>
</dbReference>
<dbReference type="Gene3D" id="1.10.287.110">
    <property type="entry name" value="DnaJ domain"/>
    <property type="match status" value="1"/>
</dbReference>
<proteinExistence type="predicted"/>
<evidence type="ECO:0000313" key="2">
    <source>
        <dbReference type="EMBL" id="UVI40092.1"/>
    </source>
</evidence>
<reference evidence="2" key="1">
    <citation type="submission" date="2022-02" db="EMBL/GenBank/DDBJ databases">
        <title>Qipengyuania spongiae sp. nov., isolated from marine sponge.</title>
        <authorList>
            <person name="Li Z."/>
            <person name="Zhang M."/>
        </authorList>
    </citation>
    <scope>NUCLEOTIDE SEQUENCE</scope>
    <source>
        <strain evidence="2">PHS-Z21</strain>
    </source>
</reference>
<dbReference type="RefSeq" id="WP_265560061.1">
    <property type="nucleotide sequence ID" value="NZ_CP092471.1"/>
</dbReference>
<feature type="domain" description="J" evidence="1">
    <location>
        <begin position="39"/>
        <end position="100"/>
    </location>
</feature>
<sequence>MIKFVAIVLLVALACRWIFGRWPWDYLRAPDSRARERIRAERMLGVSHSASADDIREAHRRMAASLHPDRGGSDARLAEINAARDLLLQDTSHQGQTDRL</sequence>
<protein>
    <submittedName>
        <fullName evidence="2">J domain-containing protein</fullName>
    </submittedName>
</protein>
<dbReference type="SMART" id="SM00271">
    <property type="entry name" value="DnaJ"/>
    <property type="match status" value="1"/>
</dbReference>
<evidence type="ECO:0000259" key="1">
    <source>
        <dbReference type="PROSITE" id="PS50076"/>
    </source>
</evidence>
<dbReference type="SUPFAM" id="SSF46565">
    <property type="entry name" value="Chaperone J-domain"/>
    <property type="match status" value="1"/>
</dbReference>
<dbReference type="InterPro" id="IPR001623">
    <property type="entry name" value="DnaJ_domain"/>
</dbReference>
<name>A0ABY5SZX5_9SPHN</name>